<dbReference type="EMBL" id="LLXL01005135">
    <property type="protein sequence ID" value="PKK56772.1"/>
    <property type="molecule type" value="Genomic_DNA"/>
</dbReference>
<evidence type="ECO:0000256" key="1">
    <source>
        <dbReference type="SAM" id="MobiDB-lite"/>
    </source>
</evidence>
<dbReference type="Gene3D" id="3.40.50.300">
    <property type="entry name" value="P-loop containing nucleotide triphosphate hydrolases"/>
    <property type="match status" value="1"/>
</dbReference>
<evidence type="ECO:0000259" key="3">
    <source>
        <dbReference type="Pfam" id="PF19263"/>
    </source>
</evidence>
<dbReference type="Pfam" id="PF03288">
    <property type="entry name" value="Pox_D5"/>
    <property type="match status" value="1"/>
</dbReference>
<dbReference type="VEuPathDB" id="FungiDB:RhiirA1_481569"/>
<feature type="domain" description="DNA primase/nucleoside triphosphatase C-terminal" evidence="2">
    <location>
        <begin position="249"/>
        <end position="311"/>
    </location>
</feature>
<dbReference type="InterPro" id="IPR004968">
    <property type="entry name" value="DNA_primase/NTPase_C"/>
</dbReference>
<evidence type="ECO:0000313" key="5">
    <source>
        <dbReference type="Proteomes" id="UP000233469"/>
    </source>
</evidence>
<dbReference type="VEuPathDB" id="FungiDB:FUN_018377"/>
<dbReference type="VEuPathDB" id="FungiDB:RhiirFUN_001713"/>
<feature type="compositionally biased region" description="Low complexity" evidence="1">
    <location>
        <begin position="382"/>
        <end position="397"/>
    </location>
</feature>
<dbReference type="Proteomes" id="UP000233469">
    <property type="component" value="Unassembled WGS sequence"/>
</dbReference>
<feature type="non-terminal residue" evidence="4">
    <location>
        <position position="493"/>
    </location>
</feature>
<feature type="domain" description="NrS-1 polymerase-like helicase" evidence="3">
    <location>
        <begin position="99"/>
        <end position="192"/>
    </location>
</feature>
<reference evidence="4 5" key="1">
    <citation type="submission" date="2016-04" db="EMBL/GenBank/DDBJ databases">
        <title>Genome analyses suggest a sexual origin of heterokaryosis in a supposedly ancient asexual fungus.</title>
        <authorList>
            <person name="Ropars J."/>
            <person name="Sedzielewska K."/>
            <person name="Noel J."/>
            <person name="Charron P."/>
            <person name="Farinelli L."/>
            <person name="Marton T."/>
            <person name="Kruger M."/>
            <person name="Pelin A."/>
            <person name="Brachmann A."/>
            <person name="Corradi N."/>
        </authorList>
    </citation>
    <scope>NUCLEOTIDE SEQUENCE [LARGE SCALE GENOMIC DNA]</scope>
    <source>
        <strain evidence="4 5">C2</strain>
    </source>
</reference>
<dbReference type="InterPro" id="IPR045455">
    <property type="entry name" value="NrS-1_pol-like_helicase"/>
</dbReference>
<reference evidence="4 5" key="2">
    <citation type="submission" date="2017-10" db="EMBL/GenBank/DDBJ databases">
        <title>Extensive intraspecific genome diversity in a model arbuscular mycorrhizal fungus.</title>
        <authorList>
            <person name="Chen E.C.H."/>
            <person name="Morin E."/>
            <person name="Baudet D."/>
            <person name="Noel J."/>
            <person name="Ndikumana S."/>
            <person name="Charron P."/>
            <person name="St-Onge C."/>
            <person name="Giorgi J."/>
            <person name="Grigoriev I.V."/>
            <person name="Roux C."/>
            <person name="Martin F.M."/>
            <person name="Corradi N."/>
        </authorList>
    </citation>
    <scope>NUCLEOTIDE SEQUENCE [LARGE SCALE GENOMIC DNA]</scope>
    <source>
        <strain evidence="4 5">C2</strain>
    </source>
</reference>
<dbReference type="AlphaFoldDB" id="A0A2N1M551"/>
<accession>A0A2N1M551</accession>
<sequence>MGFKLNIGKLMINIVELGGEAIKLQSLIENAFNTGLIAYADIDFLPYPPNTILLKTEFFNLFLGFKAKPASYINYDLVNPIIWHIEYIWCNGDKNLSKYVLKYLFDPELVYSTSDLRKILGKFNSAIQGCKLIIMNEVGMASGEWHKANDHLKSLITEDYVSIERKGLEFQECGHYPRFIVLSNHDTPIQVEMGDGLGGILEHPDTPESFMTYLLNLNLSGWKPRKILPTKIKVEIMQNQLSNPIRFIIDHIASWAESSGIKTSSKAFLYQKYLEWCGDNSEKALPNNIFGKKLSEKNITEYKQVRVEGGKREWQYILDRSKIIVKLREHGLGDIEEFSDISQADLPTNEATDIPIFNMPEIIPPKIILPQPDKKAEPPIASTSGTSESSKTSESPEPLIDKSEPSNKKASSTFPARQQREEHLRKWAIDHGEDPDIFMTITERDVDLSQEYRDRMMADADVINFAKENKMNLNDLFYMTRRKRLISEEIYLW</sequence>
<evidence type="ECO:0000259" key="2">
    <source>
        <dbReference type="Pfam" id="PF03288"/>
    </source>
</evidence>
<dbReference type="InterPro" id="IPR027417">
    <property type="entry name" value="P-loop_NTPase"/>
</dbReference>
<comment type="caution">
    <text evidence="4">The sequence shown here is derived from an EMBL/GenBank/DDBJ whole genome shotgun (WGS) entry which is preliminary data.</text>
</comment>
<protein>
    <recommendedName>
        <fullName evidence="6">Highly derived d5-like helicase-primase: PROVISIONAL</fullName>
    </recommendedName>
</protein>
<organism evidence="4 5">
    <name type="scientific">Rhizophagus irregularis</name>
    <dbReference type="NCBI Taxonomy" id="588596"/>
    <lineage>
        <taxon>Eukaryota</taxon>
        <taxon>Fungi</taxon>
        <taxon>Fungi incertae sedis</taxon>
        <taxon>Mucoromycota</taxon>
        <taxon>Glomeromycotina</taxon>
        <taxon>Glomeromycetes</taxon>
        <taxon>Glomerales</taxon>
        <taxon>Glomeraceae</taxon>
        <taxon>Rhizophagus</taxon>
    </lineage>
</organism>
<name>A0A2N1M551_9GLOM</name>
<proteinExistence type="predicted"/>
<gene>
    <name evidence="4" type="ORF">RhiirC2_799311</name>
</gene>
<dbReference type="VEuPathDB" id="FungiDB:RhiirA1_394928"/>
<evidence type="ECO:0000313" key="4">
    <source>
        <dbReference type="EMBL" id="PKK56772.1"/>
    </source>
</evidence>
<dbReference type="Pfam" id="PF19263">
    <property type="entry name" value="DUF5906"/>
    <property type="match status" value="1"/>
</dbReference>
<feature type="region of interest" description="Disordered" evidence="1">
    <location>
        <begin position="369"/>
        <end position="420"/>
    </location>
</feature>
<evidence type="ECO:0008006" key="6">
    <source>
        <dbReference type="Google" id="ProtNLM"/>
    </source>
</evidence>